<keyword evidence="1" id="KW-0472">Membrane</keyword>
<proteinExistence type="predicted"/>
<keyword evidence="4" id="KW-1185">Reference proteome</keyword>
<reference evidence="3 4" key="1">
    <citation type="submission" date="2019-07" db="EMBL/GenBank/DDBJ databases">
        <title>Genomic Encyclopedia of Type Strains, Phase I: the one thousand microbial genomes (KMG-I) project.</title>
        <authorList>
            <person name="Kyrpides N."/>
        </authorList>
    </citation>
    <scope>NUCLEOTIDE SEQUENCE [LARGE SCALE GENOMIC DNA]</scope>
    <source>
        <strain evidence="3 4">DSM 13558</strain>
    </source>
</reference>
<gene>
    <name evidence="3" type="ORF">LY60_01544</name>
</gene>
<dbReference type="RefSeq" id="WP_145082014.1">
    <property type="nucleotide sequence ID" value="NZ_JBCFAR010000010.1"/>
</dbReference>
<evidence type="ECO:0000256" key="2">
    <source>
        <dbReference type="SAM" id="SignalP"/>
    </source>
</evidence>
<dbReference type="Proteomes" id="UP000315343">
    <property type="component" value="Unassembled WGS sequence"/>
</dbReference>
<keyword evidence="2" id="KW-0732">Signal</keyword>
<protein>
    <recommendedName>
        <fullName evidence="5">LPXTG-motif cell wall-anchored protein</fullName>
    </recommendedName>
</protein>
<feature type="signal peptide" evidence="2">
    <location>
        <begin position="1"/>
        <end position="25"/>
    </location>
</feature>
<organism evidence="3 4">
    <name type="scientific">Sedimentibacter saalensis</name>
    <dbReference type="NCBI Taxonomy" id="130788"/>
    <lineage>
        <taxon>Bacteria</taxon>
        <taxon>Bacillati</taxon>
        <taxon>Bacillota</taxon>
        <taxon>Tissierellia</taxon>
        <taxon>Sedimentibacter</taxon>
    </lineage>
</organism>
<comment type="caution">
    <text evidence="3">The sequence shown here is derived from an EMBL/GenBank/DDBJ whole genome shotgun (WGS) entry which is preliminary data.</text>
</comment>
<dbReference type="EMBL" id="VLKH01000003">
    <property type="protein sequence ID" value="TWH81787.1"/>
    <property type="molecule type" value="Genomic_DNA"/>
</dbReference>
<accession>A0A562JEZ2</accession>
<keyword evidence="1" id="KW-0812">Transmembrane</keyword>
<evidence type="ECO:0000313" key="3">
    <source>
        <dbReference type="EMBL" id="TWH81787.1"/>
    </source>
</evidence>
<sequence>MNKNIIKVLSLSACLSMATMTAAFAQTLELPADSVKIQITSVDEAMYEKQAAFDKILFEEKLKEINEKGITVTHTYPADGYVEVGITPFNEENQKYIIEILGSDEVEVVDGIMAVTLTDELMSTTSAPDVKIVSAPDAATSGPAEEAAPEAQVVSATDAKVISAKDDVKEKGISPLAIGAGAAVLLGIGAVLFKKKTA</sequence>
<name>A0A562JEZ2_9FIRM</name>
<feature type="transmembrane region" description="Helical" evidence="1">
    <location>
        <begin position="173"/>
        <end position="193"/>
    </location>
</feature>
<evidence type="ECO:0008006" key="5">
    <source>
        <dbReference type="Google" id="ProtNLM"/>
    </source>
</evidence>
<evidence type="ECO:0000256" key="1">
    <source>
        <dbReference type="SAM" id="Phobius"/>
    </source>
</evidence>
<dbReference type="OrthoDB" id="2067368at2"/>
<dbReference type="AlphaFoldDB" id="A0A562JEZ2"/>
<evidence type="ECO:0000313" key="4">
    <source>
        <dbReference type="Proteomes" id="UP000315343"/>
    </source>
</evidence>
<keyword evidence="1" id="KW-1133">Transmembrane helix</keyword>
<feature type="chain" id="PRO_5021940227" description="LPXTG-motif cell wall-anchored protein" evidence="2">
    <location>
        <begin position="26"/>
        <end position="198"/>
    </location>
</feature>